<feature type="transmembrane region" description="Helical" evidence="1">
    <location>
        <begin position="184"/>
        <end position="205"/>
    </location>
</feature>
<accession>A0A2M7X424</accession>
<evidence type="ECO:0000256" key="1">
    <source>
        <dbReference type="SAM" id="Phobius"/>
    </source>
</evidence>
<reference evidence="3" key="1">
    <citation type="submission" date="2017-09" db="EMBL/GenBank/DDBJ databases">
        <title>Depth-based differentiation of microbial function through sediment-hosted aquifers and enrichment of novel symbionts in the deep terrestrial subsurface.</title>
        <authorList>
            <person name="Probst A.J."/>
            <person name="Ladd B."/>
            <person name="Jarett J.K."/>
            <person name="Geller-Mcgrath D.E."/>
            <person name="Sieber C.M.K."/>
            <person name="Emerson J.B."/>
            <person name="Anantharaman K."/>
            <person name="Thomas B.C."/>
            <person name="Malmstrom R."/>
            <person name="Stieglmeier M."/>
            <person name="Klingl A."/>
            <person name="Woyke T."/>
            <person name="Ryan C.M."/>
            <person name="Banfield J.F."/>
        </authorList>
    </citation>
    <scope>NUCLEOTIDE SEQUENCE [LARGE SCALE GENOMIC DNA]</scope>
</reference>
<evidence type="ECO:0000313" key="3">
    <source>
        <dbReference type="Proteomes" id="UP000231195"/>
    </source>
</evidence>
<keyword evidence="1" id="KW-0472">Membrane</keyword>
<organism evidence="2 3">
    <name type="scientific">candidate division WWE3 bacterium CG_4_9_14_3_um_filter_39_7</name>
    <dbReference type="NCBI Taxonomy" id="1975080"/>
    <lineage>
        <taxon>Bacteria</taxon>
        <taxon>Katanobacteria</taxon>
    </lineage>
</organism>
<proteinExistence type="predicted"/>
<name>A0A2M7X424_UNCKA</name>
<dbReference type="EMBL" id="PFWZ01000050">
    <property type="protein sequence ID" value="PJA40898.1"/>
    <property type="molecule type" value="Genomic_DNA"/>
</dbReference>
<protein>
    <submittedName>
        <fullName evidence="2">Uncharacterized protein</fullName>
    </submittedName>
</protein>
<keyword evidence="1" id="KW-1133">Transmembrane helix</keyword>
<keyword evidence="1" id="KW-0812">Transmembrane</keyword>
<gene>
    <name evidence="2" type="ORF">CO179_01060</name>
</gene>
<evidence type="ECO:0000313" key="2">
    <source>
        <dbReference type="EMBL" id="PJA40898.1"/>
    </source>
</evidence>
<feature type="transmembrane region" description="Helical" evidence="1">
    <location>
        <begin position="226"/>
        <end position="252"/>
    </location>
</feature>
<dbReference type="Proteomes" id="UP000231195">
    <property type="component" value="Unassembled WGS sequence"/>
</dbReference>
<sequence length="254" mass="26648">MFVAFDDKVSAQSIQYSDSIPVTVEQGQEVVEGSIISFVDGTYRLAENSLAEEIAGVISLNSDVELQFLNEQDGTLYPLVRGRKVQVLVSSSGGSIEEGDYIMSSSIPGVGVKWDGRRAQTLGVAQESLSQDENAPTLINVTVLLSDLGNEGGNANGFLGGLQASLLGFLNSGNQSVSAEPSLAIRYLLAILVAVLSLGFGFFVLGRISLRGIEALGRTPLAIKSILSGLLVKLSLTIVVVLGGVLLAYGIITI</sequence>
<comment type="caution">
    <text evidence="2">The sequence shown here is derived from an EMBL/GenBank/DDBJ whole genome shotgun (WGS) entry which is preliminary data.</text>
</comment>
<dbReference type="AlphaFoldDB" id="A0A2M7X424"/>